<accession>A0A1M2VCP3</accession>
<dbReference type="SUPFAM" id="SSF46579">
    <property type="entry name" value="Prefoldin"/>
    <property type="match status" value="1"/>
</dbReference>
<evidence type="ECO:0000313" key="4">
    <source>
        <dbReference type="EMBL" id="OJT05358.1"/>
    </source>
</evidence>
<dbReference type="PANTHER" id="PTHR13303">
    <property type="entry name" value="PREFOLDIN SUBUNIT 2"/>
    <property type="match status" value="1"/>
</dbReference>
<gene>
    <name evidence="4" type="ORF">TRAPUB_3799</name>
</gene>
<dbReference type="InterPro" id="IPR027235">
    <property type="entry name" value="PFD2"/>
</dbReference>
<dbReference type="OrthoDB" id="29646at2759"/>
<dbReference type="CDD" id="cd23163">
    <property type="entry name" value="Prefoldin_2"/>
    <property type="match status" value="1"/>
</dbReference>
<comment type="similarity">
    <text evidence="1">Belongs to the prefoldin subunit beta family.</text>
</comment>
<keyword evidence="5" id="KW-1185">Reference proteome</keyword>
<evidence type="ECO:0000256" key="1">
    <source>
        <dbReference type="ARBA" id="ARBA00008045"/>
    </source>
</evidence>
<reference evidence="4 5" key="1">
    <citation type="submission" date="2016-10" db="EMBL/GenBank/DDBJ databases">
        <title>Genome sequence of the basidiomycete white-rot fungus Trametes pubescens.</title>
        <authorList>
            <person name="Makela M.R."/>
            <person name="Granchi Z."/>
            <person name="Peng M."/>
            <person name="De Vries R.P."/>
            <person name="Grigoriev I."/>
            <person name="Riley R."/>
            <person name="Hilden K."/>
        </authorList>
    </citation>
    <scope>NUCLEOTIDE SEQUENCE [LARGE SCALE GENOMIC DNA]</scope>
    <source>
        <strain evidence="4 5">FBCC735</strain>
    </source>
</reference>
<dbReference type="FunFam" id="1.10.287.370:FF:000002">
    <property type="entry name" value="Prefoldin subunit 2"/>
    <property type="match status" value="1"/>
</dbReference>
<organism evidence="4 5">
    <name type="scientific">Trametes pubescens</name>
    <name type="common">White-rot fungus</name>
    <dbReference type="NCBI Taxonomy" id="154538"/>
    <lineage>
        <taxon>Eukaryota</taxon>
        <taxon>Fungi</taxon>
        <taxon>Dikarya</taxon>
        <taxon>Basidiomycota</taxon>
        <taxon>Agaricomycotina</taxon>
        <taxon>Agaricomycetes</taxon>
        <taxon>Polyporales</taxon>
        <taxon>Polyporaceae</taxon>
        <taxon>Trametes</taxon>
    </lineage>
</organism>
<dbReference type="GO" id="GO:0006457">
    <property type="term" value="P:protein folding"/>
    <property type="evidence" value="ECO:0007669"/>
    <property type="project" value="InterPro"/>
</dbReference>
<keyword evidence="2" id="KW-0143">Chaperone</keyword>
<dbReference type="EMBL" id="MNAD01001463">
    <property type="protein sequence ID" value="OJT05358.1"/>
    <property type="molecule type" value="Genomic_DNA"/>
</dbReference>
<dbReference type="GO" id="GO:0051082">
    <property type="term" value="F:unfolded protein binding"/>
    <property type="evidence" value="ECO:0007669"/>
    <property type="project" value="InterPro"/>
</dbReference>
<sequence>MSSAAAKAKSTGKAPQPRPSAQELQQQYNRLQNELQALASKIGELEQEAEEHNLVLTTLDEALAEEPDRKCFRLVGGVLVERTVKDVVPALNTNKDGIQKVIANLVEQYKGKDEEFENFKREYNIRPASAS</sequence>
<feature type="region of interest" description="Disordered" evidence="3">
    <location>
        <begin position="1"/>
        <end position="28"/>
    </location>
</feature>
<evidence type="ECO:0000256" key="3">
    <source>
        <dbReference type="SAM" id="MobiDB-lite"/>
    </source>
</evidence>
<dbReference type="Gene3D" id="1.10.287.370">
    <property type="match status" value="1"/>
</dbReference>
<dbReference type="STRING" id="154538.A0A1M2VCP3"/>
<dbReference type="Proteomes" id="UP000184267">
    <property type="component" value="Unassembled WGS sequence"/>
</dbReference>
<proteinExistence type="inferred from homology"/>
<evidence type="ECO:0000313" key="5">
    <source>
        <dbReference type="Proteomes" id="UP000184267"/>
    </source>
</evidence>
<dbReference type="OMA" id="CFKMIGG"/>
<dbReference type="GO" id="GO:0016272">
    <property type="term" value="C:prefoldin complex"/>
    <property type="evidence" value="ECO:0007669"/>
    <property type="project" value="InterPro"/>
</dbReference>
<dbReference type="Pfam" id="PF01920">
    <property type="entry name" value="Prefoldin_2"/>
    <property type="match status" value="1"/>
</dbReference>
<dbReference type="InterPro" id="IPR002777">
    <property type="entry name" value="PFD_beta-like"/>
</dbReference>
<evidence type="ECO:0000256" key="2">
    <source>
        <dbReference type="ARBA" id="ARBA00023186"/>
    </source>
</evidence>
<name>A0A1M2VCP3_TRAPU</name>
<dbReference type="AlphaFoldDB" id="A0A1M2VCP3"/>
<dbReference type="InterPro" id="IPR009053">
    <property type="entry name" value="Prefoldin"/>
</dbReference>
<feature type="compositionally biased region" description="Low complexity" evidence="3">
    <location>
        <begin position="1"/>
        <end position="14"/>
    </location>
</feature>
<comment type="caution">
    <text evidence="4">The sequence shown here is derived from an EMBL/GenBank/DDBJ whole genome shotgun (WGS) entry which is preliminary data.</text>
</comment>
<protein>
    <submittedName>
        <fullName evidence="4">Prefoldin subunit 2</fullName>
    </submittedName>
</protein>